<protein>
    <recommendedName>
        <fullName evidence="3">DUF4435 domain-containing protein</fullName>
    </recommendedName>
</protein>
<dbReference type="RefSeq" id="WP_319283692.1">
    <property type="nucleotide sequence ID" value="NZ_JBHTCK010000006.1"/>
</dbReference>
<sequence length="294" mass="32672">MQISRVHFFAFVEGVNIDAYVHGENCDRAFRDMDIEYRVSPANELPGEGGGKTRLKAYFEHLRDTSGLVTSLAGKVTIVSFFMDKDIDDRLGHKISSDHVFYTEYYDVENHVFAEGDVARAVSAGCSLAPNWCRSEFGLPGVWQGKVASLWREWVQLCYSAKLLKLGNGSNYGRPSPINPSPHLETDAKLAQAHRDGIDSTIRSLPDWQAAVAEVDALYAAGDWDKVFKGKWYSLILKSQVVANCPNKVDEKHLAPLLVKQVAATMTFESAWAKSMQTRIRRLALQSGIGASAR</sequence>
<keyword evidence="2" id="KW-1185">Reference proteome</keyword>
<dbReference type="Proteomes" id="UP001596509">
    <property type="component" value="Unassembled WGS sequence"/>
</dbReference>
<evidence type="ECO:0008006" key="3">
    <source>
        <dbReference type="Google" id="ProtNLM"/>
    </source>
</evidence>
<gene>
    <name evidence="1" type="ORF">ACFQW9_21385</name>
</gene>
<accession>A0ABW2MI19</accession>
<proteinExistence type="predicted"/>
<dbReference type="EMBL" id="JBHTCK010000006">
    <property type="protein sequence ID" value="MFC7353203.1"/>
    <property type="molecule type" value="Genomic_DNA"/>
</dbReference>
<evidence type="ECO:0000313" key="2">
    <source>
        <dbReference type="Proteomes" id="UP001596509"/>
    </source>
</evidence>
<evidence type="ECO:0000313" key="1">
    <source>
        <dbReference type="EMBL" id="MFC7353203.1"/>
    </source>
</evidence>
<name>A0ABW2MI19_9ACTN</name>
<reference evidence="2" key="1">
    <citation type="journal article" date="2019" name="Int. J. Syst. Evol. Microbiol.">
        <title>The Global Catalogue of Microorganisms (GCM) 10K type strain sequencing project: providing services to taxonomists for standard genome sequencing and annotation.</title>
        <authorList>
            <consortium name="The Broad Institute Genomics Platform"/>
            <consortium name="The Broad Institute Genome Sequencing Center for Infectious Disease"/>
            <person name="Wu L."/>
            <person name="Ma J."/>
        </authorList>
    </citation>
    <scope>NUCLEOTIDE SEQUENCE [LARGE SCALE GENOMIC DNA]</scope>
    <source>
        <strain evidence="2">ICMP 19430</strain>
    </source>
</reference>
<organism evidence="1 2">
    <name type="scientific">Streptomyces caviscabies</name>
    <dbReference type="NCBI Taxonomy" id="90079"/>
    <lineage>
        <taxon>Bacteria</taxon>
        <taxon>Bacillati</taxon>
        <taxon>Actinomycetota</taxon>
        <taxon>Actinomycetes</taxon>
        <taxon>Kitasatosporales</taxon>
        <taxon>Streptomycetaceae</taxon>
        <taxon>Streptomyces</taxon>
    </lineage>
</organism>
<comment type="caution">
    <text evidence="1">The sequence shown here is derived from an EMBL/GenBank/DDBJ whole genome shotgun (WGS) entry which is preliminary data.</text>
</comment>